<evidence type="ECO:0008006" key="6">
    <source>
        <dbReference type="Google" id="ProtNLM"/>
    </source>
</evidence>
<reference evidence="4 5" key="1">
    <citation type="submission" date="2024-01" db="EMBL/GenBank/DDBJ databases">
        <title>A draft genome for the cacao thread blight pathogen Marasmiellus scandens.</title>
        <authorList>
            <person name="Baruah I.K."/>
            <person name="Leung J."/>
            <person name="Bukari Y."/>
            <person name="Amoako-Attah I."/>
            <person name="Meinhardt L.W."/>
            <person name="Bailey B.A."/>
            <person name="Cohen S.P."/>
        </authorList>
    </citation>
    <scope>NUCLEOTIDE SEQUENCE [LARGE SCALE GENOMIC DNA]</scope>
    <source>
        <strain evidence="4 5">GH-19</strain>
    </source>
</reference>
<dbReference type="InterPro" id="IPR013785">
    <property type="entry name" value="Aldolase_TIM"/>
</dbReference>
<keyword evidence="1" id="KW-0285">Flavoprotein</keyword>
<accession>A0ABR1IVQ2</accession>
<keyword evidence="3" id="KW-0560">Oxidoreductase</keyword>
<dbReference type="Proteomes" id="UP001498398">
    <property type="component" value="Unassembled WGS sequence"/>
</dbReference>
<dbReference type="Gene3D" id="3.20.20.70">
    <property type="entry name" value="Aldolase class I"/>
    <property type="match status" value="1"/>
</dbReference>
<keyword evidence="5" id="KW-1185">Reference proteome</keyword>
<evidence type="ECO:0000313" key="4">
    <source>
        <dbReference type="EMBL" id="KAK7442215.1"/>
    </source>
</evidence>
<dbReference type="PANTHER" id="PTHR32332:SF31">
    <property type="entry name" value="2-NITROPROPANE DIOXYGENASE FAMILY, PUTATIVE (AFU_ORTHOLOGUE AFUA_2G09850)-RELATED"/>
    <property type="match status" value="1"/>
</dbReference>
<protein>
    <recommendedName>
        <fullName evidence="6">2-nitropropane dioxygenase</fullName>
    </recommendedName>
</protein>
<keyword evidence="2" id="KW-0288">FMN</keyword>
<gene>
    <name evidence="4" type="ORF">VKT23_016186</name>
</gene>
<dbReference type="PANTHER" id="PTHR32332">
    <property type="entry name" value="2-NITROPROPANE DIOXYGENASE"/>
    <property type="match status" value="1"/>
</dbReference>
<evidence type="ECO:0000256" key="1">
    <source>
        <dbReference type="ARBA" id="ARBA00022630"/>
    </source>
</evidence>
<dbReference type="Pfam" id="PF03060">
    <property type="entry name" value="NMO"/>
    <property type="match status" value="1"/>
</dbReference>
<evidence type="ECO:0000256" key="3">
    <source>
        <dbReference type="ARBA" id="ARBA00023002"/>
    </source>
</evidence>
<sequence length="343" mass="36120">MAKITTPLTKLLKTQSPIISAPMAFGSDGALASAVTAAGAFGFFGAGFLSTNELKSNISTARKNLGTKEGDPVPIGIGFIGWILDMTEQSDDPRLLNILAEKPIAIWFAFGTDLGKYIAQVHDYDSKRDHKTLIFVIVNSVEDAIKAANEWKVDVLVVQGIEAGGHGGSESPPLLTLLQAVVAAIPSGPLIAAAGGVSTGTQIAALLTMGASGVALGTRFLFTQESIYTPAQKQALVDAGLSKSTMRTLAFDEVGRTNYWPPKHDGRALLNDIIKDVEAGFDMETRLKKFDESAAAGDTSRLIVWAGAGVGLTNKITPAADVVQQLEKEAIAALQTQARLLSK</sequence>
<dbReference type="EMBL" id="JBANRG010000059">
    <property type="protein sequence ID" value="KAK7442215.1"/>
    <property type="molecule type" value="Genomic_DNA"/>
</dbReference>
<dbReference type="SUPFAM" id="SSF51412">
    <property type="entry name" value="Inosine monophosphate dehydrogenase (IMPDH)"/>
    <property type="match status" value="1"/>
</dbReference>
<evidence type="ECO:0000313" key="5">
    <source>
        <dbReference type="Proteomes" id="UP001498398"/>
    </source>
</evidence>
<evidence type="ECO:0000256" key="2">
    <source>
        <dbReference type="ARBA" id="ARBA00022643"/>
    </source>
</evidence>
<comment type="caution">
    <text evidence="4">The sequence shown here is derived from an EMBL/GenBank/DDBJ whole genome shotgun (WGS) entry which is preliminary data.</text>
</comment>
<dbReference type="CDD" id="cd04730">
    <property type="entry name" value="NPD_like"/>
    <property type="match status" value="1"/>
</dbReference>
<organism evidence="4 5">
    <name type="scientific">Marasmiellus scandens</name>
    <dbReference type="NCBI Taxonomy" id="2682957"/>
    <lineage>
        <taxon>Eukaryota</taxon>
        <taxon>Fungi</taxon>
        <taxon>Dikarya</taxon>
        <taxon>Basidiomycota</taxon>
        <taxon>Agaricomycotina</taxon>
        <taxon>Agaricomycetes</taxon>
        <taxon>Agaricomycetidae</taxon>
        <taxon>Agaricales</taxon>
        <taxon>Marasmiineae</taxon>
        <taxon>Omphalotaceae</taxon>
        <taxon>Marasmiellus</taxon>
    </lineage>
</organism>
<name>A0ABR1IVQ2_9AGAR</name>
<dbReference type="InterPro" id="IPR004136">
    <property type="entry name" value="NMO"/>
</dbReference>
<proteinExistence type="predicted"/>